<keyword evidence="4" id="KW-0963">Cytoplasm</keyword>
<evidence type="ECO:0000313" key="7">
    <source>
        <dbReference type="EMBL" id="KAK4504872.1"/>
    </source>
</evidence>
<keyword evidence="8" id="KW-1185">Reference proteome</keyword>
<feature type="region of interest" description="Disordered" evidence="6">
    <location>
        <begin position="72"/>
        <end position="99"/>
    </location>
</feature>
<evidence type="ECO:0000256" key="1">
    <source>
        <dbReference type="ARBA" id="ARBA00004123"/>
    </source>
</evidence>
<proteinExistence type="inferred from homology"/>
<name>A0ABR0ETC3_ZASCE</name>
<evidence type="ECO:0000256" key="2">
    <source>
        <dbReference type="ARBA" id="ARBA00004496"/>
    </source>
</evidence>
<reference evidence="7 8" key="1">
    <citation type="journal article" date="2023" name="G3 (Bethesda)">
        <title>A chromosome-level genome assembly of Zasmidium syzygii isolated from banana leaves.</title>
        <authorList>
            <person name="van Westerhoven A.C."/>
            <person name="Mehrabi R."/>
            <person name="Talebi R."/>
            <person name="Steentjes M.B.F."/>
            <person name="Corcolon B."/>
            <person name="Chong P.A."/>
            <person name="Kema G.H.J."/>
            <person name="Seidl M.F."/>
        </authorList>
    </citation>
    <scope>NUCLEOTIDE SEQUENCE [LARGE SCALE GENOMIC DNA]</scope>
    <source>
        <strain evidence="7 8">P124</strain>
    </source>
</reference>
<dbReference type="PANTHER" id="PTHR28081:SF1">
    <property type="entry name" value="DAMAGE-REGULATED IMPORT FACILITATOR 1"/>
    <property type="match status" value="1"/>
</dbReference>
<comment type="caution">
    <text evidence="7">The sequence shown here is derived from an EMBL/GenBank/DDBJ whole genome shotgun (WGS) entry which is preliminary data.</text>
</comment>
<comment type="subcellular location">
    <subcellularLocation>
        <location evidence="2">Cytoplasm</location>
    </subcellularLocation>
    <subcellularLocation>
        <location evidence="1">Nucleus</location>
    </subcellularLocation>
</comment>
<feature type="compositionally biased region" description="Low complexity" evidence="6">
    <location>
        <begin position="80"/>
        <end position="99"/>
    </location>
</feature>
<comment type="similarity">
    <text evidence="3">Belongs to the DIF1/spd1 family.</text>
</comment>
<keyword evidence="5" id="KW-0539">Nucleus</keyword>
<feature type="region of interest" description="Disordered" evidence="6">
    <location>
        <begin position="1"/>
        <end position="54"/>
    </location>
</feature>
<evidence type="ECO:0000256" key="3">
    <source>
        <dbReference type="ARBA" id="ARBA00005459"/>
    </source>
</evidence>
<evidence type="ECO:0000256" key="5">
    <source>
        <dbReference type="ARBA" id="ARBA00023242"/>
    </source>
</evidence>
<organism evidence="7 8">
    <name type="scientific">Zasmidium cellare</name>
    <name type="common">Wine cellar mold</name>
    <name type="synonym">Racodium cellare</name>
    <dbReference type="NCBI Taxonomy" id="395010"/>
    <lineage>
        <taxon>Eukaryota</taxon>
        <taxon>Fungi</taxon>
        <taxon>Dikarya</taxon>
        <taxon>Ascomycota</taxon>
        <taxon>Pezizomycotina</taxon>
        <taxon>Dothideomycetes</taxon>
        <taxon>Dothideomycetidae</taxon>
        <taxon>Mycosphaerellales</taxon>
        <taxon>Mycosphaerellaceae</taxon>
        <taxon>Zasmidium</taxon>
    </lineage>
</organism>
<sequence>MAASSQHIRKRQFQPSSQTTLNSYFNRNASDASLERSRSPMSPPLPAETEASLLNVGMRVRKSVPEGYKTHKTLGQPGFPFHSSAPPASSAPVRPSLSPMRSNELQPFCGLHKIGGWAAQETPLSSAPPLMRGQLEEDDDMPGLSTSQNTIFSTQNSFAASVDSKKRTFEDGYEDDAEDAMDAFFDEADDATTMPTQPIQSRPIARMKTTARKAAPVNTVRVFGEDDFEEATFLVPMEE</sequence>
<dbReference type="Pfam" id="PF08591">
    <property type="entry name" value="RNR_inhib"/>
    <property type="match status" value="1"/>
</dbReference>
<dbReference type="Proteomes" id="UP001305779">
    <property type="component" value="Unassembled WGS sequence"/>
</dbReference>
<gene>
    <name evidence="7" type="ORF">PRZ48_002835</name>
</gene>
<evidence type="ECO:0000256" key="6">
    <source>
        <dbReference type="SAM" id="MobiDB-lite"/>
    </source>
</evidence>
<dbReference type="InterPro" id="IPR013900">
    <property type="entry name" value="RNR_inhibitor"/>
</dbReference>
<evidence type="ECO:0000313" key="8">
    <source>
        <dbReference type="Proteomes" id="UP001305779"/>
    </source>
</evidence>
<feature type="region of interest" description="Disordered" evidence="6">
    <location>
        <begin position="123"/>
        <end position="149"/>
    </location>
</feature>
<evidence type="ECO:0000256" key="4">
    <source>
        <dbReference type="ARBA" id="ARBA00022490"/>
    </source>
</evidence>
<protein>
    <submittedName>
        <fullName evidence="7">Uncharacterized protein</fullName>
    </submittedName>
</protein>
<feature type="compositionally biased region" description="Polar residues" evidence="6">
    <location>
        <begin position="13"/>
        <end position="31"/>
    </location>
</feature>
<dbReference type="EMBL" id="JAXOVC010000002">
    <property type="protein sequence ID" value="KAK4504872.1"/>
    <property type="molecule type" value="Genomic_DNA"/>
</dbReference>
<accession>A0ABR0ETC3</accession>
<dbReference type="PANTHER" id="PTHR28081">
    <property type="entry name" value="DAMAGE-REGULATED IMPORT FACILITATOR 1-RELATED"/>
    <property type="match status" value="1"/>
</dbReference>